<accession>F0RRJ2</accession>
<feature type="domain" description="ABC transporter" evidence="3">
    <location>
        <begin position="259"/>
        <end position="503"/>
    </location>
</feature>
<dbReference type="InterPro" id="IPR017871">
    <property type="entry name" value="ABC_transporter-like_CS"/>
</dbReference>
<dbReference type="InterPro" id="IPR027417">
    <property type="entry name" value="P-loop_NTPase"/>
</dbReference>
<gene>
    <name evidence="4" type="ordered locus">SpiBuddy_2430</name>
</gene>
<dbReference type="InterPro" id="IPR050107">
    <property type="entry name" value="ABC_carbohydrate_import_ATPase"/>
</dbReference>
<dbReference type="GO" id="GO:0005524">
    <property type="term" value="F:ATP binding"/>
    <property type="evidence" value="ECO:0007669"/>
    <property type="project" value="UniProtKB-KW"/>
</dbReference>
<dbReference type="EC" id="3.6.3.17" evidence="4"/>
<dbReference type="PROSITE" id="PS00211">
    <property type="entry name" value="ABC_TRANSPORTER_1"/>
    <property type="match status" value="1"/>
</dbReference>
<dbReference type="PROSITE" id="PS50893">
    <property type="entry name" value="ABC_TRANSPORTER_2"/>
    <property type="match status" value="2"/>
</dbReference>
<dbReference type="InterPro" id="IPR003593">
    <property type="entry name" value="AAA+_ATPase"/>
</dbReference>
<organism evidence="4 5">
    <name type="scientific">Sphaerochaeta globosa (strain ATCC BAA-1886 / DSM 22777 / Buddy)</name>
    <name type="common">Spirochaeta sp. (strain Buddy)</name>
    <dbReference type="NCBI Taxonomy" id="158189"/>
    <lineage>
        <taxon>Bacteria</taxon>
        <taxon>Pseudomonadati</taxon>
        <taxon>Spirochaetota</taxon>
        <taxon>Spirochaetia</taxon>
        <taxon>Spirochaetales</taxon>
        <taxon>Sphaerochaetaceae</taxon>
        <taxon>Sphaerochaeta</taxon>
    </lineage>
</organism>
<proteinExistence type="predicted"/>
<evidence type="ECO:0000256" key="2">
    <source>
        <dbReference type="ARBA" id="ARBA00022840"/>
    </source>
</evidence>
<dbReference type="KEGG" id="sbu:SpiBuddy_2430"/>
<feature type="domain" description="ABC transporter" evidence="3">
    <location>
        <begin position="5"/>
        <end position="242"/>
    </location>
</feature>
<keyword evidence="1" id="KW-0547">Nucleotide-binding</keyword>
<dbReference type="HOGENOM" id="CLU_000604_92_0_12"/>
<reference evidence="5" key="1">
    <citation type="submission" date="2011-02" db="EMBL/GenBank/DDBJ databases">
        <title>Complete sequence of Spirochaeta sp. Buddy.</title>
        <authorList>
            <person name="Lucas S."/>
            <person name="Copeland A."/>
            <person name="Lapidus A."/>
            <person name="Cheng J.-F."/>
            <person name="Goodwin L."/>
            <person name="Pitluck S."/>
            <person name="Zeytun A."/>
            <person name="Detter J.C."/>
            <person name="Han C."/>
            <person name="Tapia R."/>
            <person name="Land M."/>
            <person name="Hauser L."/>
            <person name="Kyrpides N."/>
            <person name="Ivanova N."/>
            <person name="Mikhailova N."/>
            <person name="Pagani I."/>
            <person name="Ritalahti K.M."/>
            <person name="Loeffler F.E."/>
            <person name="Woyke T."/>
        </authorList>
    </citation>
    <scope>NUCLEOTIDE SEQUENCE [LARGE SCALE GENOMIC DNA]</scope>
    <source>
        <strain evidence="5">ATCC BAA-1886 / DSM 22777 / Buddy</strain>
    </source>
</reference>
<keyword evidence="5" id="KW-1185">Reference proteome</keyword>
<evidence type="ECO:0000259" key="3">
    <source>
        <dbReference type="PROSITE" id="PS50893"/>
    </source>
</evidence>
<name>F0RRJ2_SPHGB</name>
<keyword evidence="4" id="KW-0378">Hydrolase</keyword>
<evidence type="ECO:0000256" key="1">
    <source>
        <dbReference type="ARBA" id="ARBA00022741"/>
    </source>
</evidence>
<dbReference type="PANTHER" id="PTHR43790:SF4">
    <property type="entry name" value="GUANOSINE IMPORT ATP-BINDING PROTEIN NUPO"/>
    <property type="match status" value="1"/>
</dbReference>
<sequence length="509" mass="55360">MEHAVTFHAISKYFASTQVQANKDVSFSIRRGEIHAICGENGAGKSTLMNILFGITKPDSGMLEVNGKEQAFASPSDAIAAGIGMVHQHFKVVNSFTVTKNILLGIERGKFGFINSKAEQAFVEQLSAKYSLPIKADQIVGTLQVGQLQRVEILKMLARNVSILILDEPTAVLTPQEVKPFLATLKELAKAGQTILFISHKLQEVLDVADRVTVMKKGEVVGTKETKDTTLAELAMMMVGREVLFTVEKSDPDPKDVVLTVENLSVVNQLGVKVLSDVSFSIRSGEIYGLAGVSGNGQEALVNAICGLEKVAGGSIVLEHKDITQADVIKRKELGMSHVPEDRINVGLNLSTSIKENSILGFQRKKPFRKRFFLDSMVCESHTQQIIEKYQVAGAHANGEVGKLSGGNMQKIVLGRELASKPRLLIVNQPTRGLDVGSIEFVHRMLIKQRDEGVAILLVSVELEEILSMSDRVGVLCAGILQGELLEHEMNERNIGILMVGGSLDETAK</sequence>
<dbReference type="EMBL" id="CP002541">
    <property type="protein sequence ID" value="ADY14244.1"/>
    <property type="molecule type" value="Genomic_DNA"/>
</dbReference>
<dbReference type="SUPFAM" id="SSF52540">
    <property type="entry name" value="P-loop containing nucleoside triphosphate hydrolases"/>
    <property type="match status" value="2"/>
</dbReference>
<dbReference type="STRING" id="158189.SpiBuddy_2430"/>
<dbReference type="GO" id="GO:0016887">
    <property type="term" value="F:ATP hydrolysis activity"/>
    <property type="evidence" value="ECO:0007669"/>
    <property type="project" value="InterPro"/>
</dbReference>
<dbReference type="CDD" id="cd03215">
    <property type="entry name" value="ABC_Carb_Monos_II"/>
    <property type="match status" value="1"/>
</dbReference>
<dbReference type="RefSeq" id="WP_013608090.1">
    <property type="nucleotide sequence ID" value="NC_015152.1"/>
</dbReference>
<dbReference type="OrthoDB" id="9771863at2"/>
<keyword evidence="2" id="KW-0067">ATP-binding</keyword>
<protein>
    <submittedName>
        <fullName evidence="4">Monosaccharide-transporting ATPase</fullName>
        <ecNumber evidence="4">3.6.3.17</ecNumber>
    </submittedName>
</protein>
<dbReference type="Gene3D" id="3.40.50.300">
    <property type="entry name" value="P-loop containing nucleotide triphosphate hydrolases"/>
    <property type="match status" value="2"/>
</dbReference>
<dbReference type="Proteomes" id="UP000008466">
    <property type="component" value="Chromosome"/>
</dbReference>
<dbReference type="Pfam" id="PF00005">
    <property type="entry name" value="ABC_tran"/>
    <property type="match status" value="2"/>
</dbReference>
<dbReference type="PANTHER" id="PTHR43790">
    <property type="entry name" value="CARBOHYDRATE TRANSPORT ATP-BINDING PROTEIN MG119-RELATED"/>
    <property type="match status" value="1"/>
</dbReference>
<dbReference type="CDD" id="cd03216">
    <property type="entry name" value="ABC_Carb_Monos_I"/>
    <property type="match status" value="1"/>
</dbReference>
<dbReference type="SMART" id="SM00382">
    <property type="entry name" value="AAA"/>
    <property type="match status" value="2"/>
</dbReference>
<evidence type="ECO:0000313" key="5">
    <source>
        <dbReference type="Proteomes" id="UP000008466"/>
    </source>
</evidence>
<dbReference type="InterPro" id="IPR003439">
    <property type="entry name" value="ABC_transporter-like_ATP-bd"/>
</dbReference>
<dbReference type="AlphaFoldDB" id="F0RRJ2"/>
<evidence type="ECO:0000313" key="4">
    <source>
        <dbReference type="EMBL" id="ADY14244.1"/>
    </source>
</evidence>
<dbReference type="eggNOG" id="COG3845">
    <property type="taxonomic scope" value="Bacteria"/>
</dbReference>